<feature type="compositionally biased region" description="Low complexity" evidence="2">
    <location>
        <begin position="131"/>
        <end position="147"/>
    </location>
</feature>
<dbReference type="InterPro" id="IPR006578">
    <property type="entry name" value="MADF-dom"/>
</dbReference>
<gene>
    <name evidence="3" type="ORF">GE061_016379</name>
</gene>
<dbReference type="Pfam" id="PF02944">
    <property type="entry name" value="BESS"/>
    <property type="match status" value="1"/>
</dbReference>
<dbReference type="AlphaFoldDB" id="A0A6A4K7A0"/>
<name>A0A6A4K7A0_APOLU</name>
<dbReference type="PANTHER" id="PTHR12243:SF67">
    <property type="entry name" value="COREPRESSOR OF PANGOLIN, ISOFORM A-RELATED"/>
    <property type="match status" value="1"/>
</dbReference>
<evidence type="ECO:0000313" key="4">
    <source>
        <dbReference type="Proteomes" id="UP000466442"/>
    </source>
</evidence>
<feature type="region of interest" description="Disordered" evidence="2">
    <location>
        <begin position="279"/>
        <end position="303"/>
    </location>
</feature>
<evidence type="ECO:0000256" key="2">
    <source>
        <dbReference type="SAM" id="MobiDB-lite"/>
    </source>
</evidence>
<feature type="compositionally biased region" description="Low complexity" evidence="2">
    <location>
        <begin position="282"/>
        <end position="294"/>
    </location>
</feature>
<dbReference type="Pfam" id="PF10545">
    <property type="entry name" value="MADF_DNA_bdg"/>
    <property type="match status" value="1"/>
</dbReference>
<comment type="caution">
    <text evidence="3">The sequence shown here is derived from an EMBL/GenBank/DDBJ whole genome shotgun (WGS) entry which is preliminary data.</text>
</comment>
<dbReference type="PROSITE" id="PS51031">
    <property type="entry name" value="BESS"/>
    <property type="match status" value="1"/>
</dbReference>
<dbReference type="GO" id="GO:0006357">
    <property type="term" value="P:regulation of transcription by RNA polymerase II"/>
    <property type="evidence" value="ECO:0007669"/>
    <property type="project" value="TreeGrafter"/>
</dbReference>
<dbReference type="InterPro" id="IPR004210">
    <property type="entry name" value="BESS_motif"/>
</dbReference>
<feature type="region of interest" description="Disordered" evidence="2">
    <location>
        <begin position="107"/>
        <end position="187"/>
    </location>
</feature>
<sequence>MPSDRFSPEDDEKLIEIVSGYSILWNMAHSDWKNHMKKDLVWIEVGSQLEKTSSHCKLRWRSIRDHYRKQRKHEKGMPTGSAAAKKRATYWDRLDFLDSVEDERRTFSNANMQDVETPAGYLEDPDDPLESEQLNPSSSQLPLSQSSKDVPPPLPCSQTVPASSPSEDLNPFRKPPTKKAKTTKEKSVLKELVAERRHDREHLQKYLGKIMENEPEDENDLFFKSMAQTVKKFKPALIAQAKKKIFAIVMDLEEENRGTSNNYGLHFSPLHYPEDRRYYTDSASSSVQSPTASSLNSTPFQQYPIDEPQNLITKALHMALSPLPDDNNYHEC</sequence>
<keyword evidence="4" id="KW-1185">Reference proteome</keyword>
<dbReference type="PROSITE" id="PS51029">
    <property type="entry name" value="MADF"/>
    <property type="match status" value="1"/>
</dbReference>
<evidence type="ECO:0000256" key="1">
    <source>
        <dbReference type="PROSITE-ProRule" id="PRU00371"/>
    </source>
</evidence>
<keyword evidence="1" id="KW-0539">Nucleus</keyword>
<dbReference type="GO" id="GO:0005667">
    <property type="term" value="C:transcription regulator complex"/>
    <property type="evidence" value="ECO:0007669"/>
    <property type="project" value="TreeGrafter"/>
</dbReference>
<dbReference type="GO" id="GO:0005634">
    <property type="term" value="C:nucleus"/>
    <property type="evidence" value="ECO:0007669"/>
    <property type="project" value="UniProtKB-SubCell"/>
</dbReference>
<dbReference type="PANTHER" id="PTHR12243">
    <property type="entry name" value="MADF DOMAIN TRANSCRIPTION FACTOR"/>
    <property type="match status" value="1"/>
</dbReference>
<dbReference type="OrthoDB" id="6600747at2759"/>
<reference evidence="3" key="1">
    <citation type="journal article" date="2021" name="Mol. Ecol. Resour.">
        <title>Apolygus lucorum genome provides insights into omnivorousness and mesophyll feeding.</title>
        <authorList>
            <person name="Liu Y."/>
            <person name="Liu H."/>
            <person name="Wang H."/>
            <person name="Huang T."/>
            <person name="Liu B."/>
            <person name="Yang B."/>
            <person name="Yin L."/>
            <person name="Li B."/>
            <person name="Zhang Y."/>
            <person name="Zhang S."/>
            <person name="Jiang F."/>
            <person name="Zhang X."/>
            <person name="Ren Y."/>
            <person name="Wang B."/>
            <person name="Wang S."/>
            <person name="Lu Y."/>
            <person name="Wu K."/>
            <person name="Fan W."/>
            <person name="Wang G."/>
        </authorList>
    </citation>
    <scope>NUCLEOTIDE SEQUENCE</scope>
    <source>
        <strain evidence="3">12Hb</strain>
    </source>
</reference>
<proteinExistence type="predicted"/>
<dbReference type="SMART" id="SM00595">
    <property type="entry name" value="MADF"/>
    <property type="match status" value="1"/>
</dbReference>
<dbReference type="Proteomes" id="UP000466442">
    <property type="component" value="Unassembled WGS sequence"/>
</dbReference>
<dbReference type="EMBL" id="WIXP02000007">
    <property type="protein sequence ID" value="KAF6207930.1"/>
    <property type="molecule type" value="Genomic_DNA"/>
</dbReference>
<evidence type="ECO:0000313" key="3">
    <source>
        <dbReference type="EMBL" id="KAF6207930.1"/>
    </source>
</evidence>
<accession>A0A6A4K7A0</accession>
<feature type="compositionally biased region" description="Polar residues" evidence="2">
    <location>
        <begin position="156"/>
        <end position="167"/>
    </location>
</feature>
<dbReference type="PROSITE" id="PS50090">
    <property type="entry name" value="MYB_LIKE"/>
    <property type="match status" value="1"/>
</dbReference>
<organism evidence="3 4">
    <name type="scientific">Apolygus lucorum</name>
    <name type="common">Small green plant bug</name>
    <name type="synonym">Lygocoris lucorum</name>
    <dbReference type="NCBI Taxonomy" id="248454"/>
    <lineage>
        <taxon>Eukaryota</taxon>
        <taxon>Metazoa</taxon>
        <taxon>Ecdysozoa</taxon>
        <taxon>Arthropoda</taxon>
        <taxon>Hexapoda</taxon>
        <taxon>Insecta</taxon>
        <taxon>Pterygota</taxon>
        <taxon>Neoptera</taxon>
        <taxon>Paraneoptera</taxon>
        <taxon>Hemiptera</taxon>
        <taxon>Heteroptera</taxon>
        <taxon>Panheteroptera</taxon>
        <taxon>Cimicomorpha</taxon>
        <taxon>Miridae</taxon>
        <taxon>Mirini</taxon>
        <taxon>Apolygus</taxon>
    </lineage>
</organism>
<dbReference type="InterPro" id="IPR001005">
    <property type="entry name" value="SANT/Myb"/>
</dbReference>
<comment type="subcellular location">
    <subcellularLocation>
        <location evidence="1">Nucleus</location>
    </subcellularLocation>
</comment>
<dbReference type="InterPro" id="IPR039353">
    <property type="entry name" value="TF_Adf1"/>
</dbReference>
<dbReference type="GO" id="GO:0003677">
    <property type="term" value="F:DNA binding"/>
    <property type="evidence" value="ECO:0007669"/>
    <property type="project" value="InterPro"/>
</dbReference>
<protein>
    <submittedName>
        <fullName evidence="3">Uncharacterized protein</fullName>
    </submittedName>
</protein>